<feature type="region of interest" description="Disordered" evidence="1">
    <location>
        <begin position="1"/>
        <end position="26"/>
    </location>
</feature>
<dbReference type="RefSeq" id="WP_330126584.1">
    <property type="nucleotide sequence ID" value="NZ_JAZDQQ010000034.1"/>
</dbReference>
<evidence type="ECO:0000313" key="2">
    <source>
        <dbReference type="EMBL" id="MEE1883444.1"/>
    </source>
</evidence>
<comment type="caution">
    <text evidence="2">The sequence shown here is derived from an EMBL/GenBank/DDBJ whole genome shotgun (WGS) entry which is preliminary data.</text>
</comment>
<evidence type="ECO:0000313" key="3">
    <source>
        <dbReference type="Proteomes" id="UP001329505"/>
    </source>
</evidence>
<proteinExistence type="predicted"/>
<name>A0ABU7GWQ6_9PSED</name>
<reference evidence="2 3" key="1">
    <citation type="submission" date="2024-01" db="EMBL/GenBank/DDBJ databases">
        <title>Unpublished Manusciprt.</title>
        <authorList>
            <person name="Duman M."/>
            <person name="Valdes E.G."/>
            <person name="Ajmi N."/>
            <person name="Altun S."/>
            <person name="Saticioglu I.B."/>
        </authorList>
    </citation>
    <scope>NUCLEOTIDE SEQUENCE [LARGE SCALE GENOMIC DNA]</scope>
    <source>
        <strain evidence="2 3">139P</strain>
    </source>
</reference>
<organism evidence="2 3">
    <name type="scientific">Pseudomonas soli</name>
    <dbReference type="NCBI Taxonomy" id="1306993"/>
    <lineage>
        <taxon>Bacteria</taxon>
        <taxon>Pseudomonadati</taxon>
        <taxon>Pseudomonadota</taxon>
        <taxon>Gammaproteobacteria</taxon>
        <taxon>Pseudomonadales</taxon>
        <taxon>Pseudomonadaceae</taxon>
        <taxon>Pseudomonas</taxon>
    </lineage>
</organism>
<sequence>MASIQSNDSRIRFPIEQKEQAAQREPSTLLARDIYSDLANLLADGIRNQPDSDDLDQHRSHNAILIDGKRGTGKSSVLVNLSLYLENERPDIAKAVHVLKPVDPTLLEDTDDLFLNVIVAAIIRDQSVAEALSRADHRAEEFHHQLQVLGNTLEALQSQRNKYGLDKVRAFMGSHDLNKQVHELFKKSLELIGKKLLVLPIDDVDTSLNRAFENLEVVRRYLTSPFVQPIISGDLALYHEVTWRDFYSKLTQDSKIKTRDALGKAMDLATEYQRKIMPLQLRRDMPTAANYLANKNILLCKDTEEYFSLPVFWRWIDALLNERLNTPTERRLAIKIDTVRELTQLIFAFRQIIPELSGLLNRWDLGDTNEWALHRAMVMPIGIIPALNEFSREYHRAQRLEEKPQRETASNHAYQNFFNSKYDLDLQAANEWRDCITKAKKILLNYLHHEQASSAASLALEADAHILNIQMTPSARLSLLFKTALFQPDASKSTLSFPAPLVRSNVAEWINHVPDELLNTVSIDERHPYALVEVGHAIKRYDTSHLPPYAQVLAELMLHRSFFSESRKTNMIFTGRLFELVIASLVKDVEPHDLAELINRAPFYSVPALSDDDFAPQVLSPEDSAPETDIDTPIIALTKRINDWRREHQVNQQSVSGWLIFNVMNSYFAKSWEFNKPLKPNQNPGDATMRMLTMTARRAYRTLWNAFASLEKGEIFGMPSILTSFSMGDKDNFEQGLAYRQNILPFLRRHGEQSFGGATRAFTSALASHPILEMIESLQQRADEFDESDFEEEWTYPPTTRSVTEIIKQHFVVESINDVYAAKVTQGAIDAIRVVCAAHKIPDAVVEGNPHFQFMLRTVGK</sequence>
<dbReference type="Proteomes" id="UP001329505">
    <property type="component" value="Unassembled WGS sequence"/>
</dbReference>
<gene>
    <name evidence="2" type="primary">rdrA</name>
    <name evidence="2" type="ORF">V0R55_25090</name>
</gene>
<accession>A0ABU7GWQ6</accession>
<keyword evidence="3" id="KW-1185">Reference proteome</keyword>
<feature type="compositionally biased region" description="Basic and acidic residues" evidence="1">
    <location>
        <begin position="9"/>
        <end position="22"/>
    </location>
</feature>
<protein>
    <submittedName>
        <fullName evidence="2">Antiviral RADAR system adenosine triphosphatase RdrA</fullName>
    </submittedName>
</protein>
<dbReference type="EMBL" id="JAZDQQ010000034">
    <property type="protein sequence ID" value="MEE1883444.1"/>
    <property type="molecule type" value="Genomic_DNA"/>
</dbReference>
<evidence type="ECO:0000256" key="1">
    <source>
        <dbReference type="SAM" id="MobiDB-lite"/>
    </source>
</evidence>
<dbReference type="NCBIfam" id="NF041743">
    <property type="entry name" value="RdrA"/>
    <property type="match status" value="1"/>
</dbReference>